<gene>
    <name evidence="1" type="ORF">NPIL_488301</name>
</gene>
<accession>A0A8X6TSV8</accession>
<name>A0A8X6TSV8_NEPPI</name>
<dbReference type="Proteomes" id="UP000887013">
    <property type="component" value="Unassembled WGS sequence"/>
</dbReference>
<dbReference type="AlphaFoldDB" id="A0A8X6TSV8"/>
<organism evidence="1 2">
    <name type="scientific">Nephila pilipes</name>
    <name type="common">Giant wood spider</name>
    <name type="synonym">Nephila maculata</name>
    <dbReference type="NCBI Taxonomy" id="299642"/>
    <lineage>
        <taxon>Eukaryota</taxon>
        <taxon>Metazoa</taxon>
        <taxon>Ecdysozoa</taxon>
        <taxon>Arthropoda</taxon>
        <taxon>Chelicerata</taxon>
        <taxon>Arachnida</taxon>
        <taxon>Araneae</taxon>
        <taxon>Araneomorphae</taxon>
        <taxon>Entelegynae</taxon>
        <taxon>Araneoidea</taxon>
        <taxon>Nephilidae</taxon>
        <taxon>Nephila</taxon>
    </lineage>
</organism>
<keyword evidence="2" id="KW-1185">Reference proteome</keyword>
<proteinExistence type="predicted"/>
<reference evidence="1" key="1">
    <citation type="submission" date="2020-08" db="EMBL/GenBank/DDBJ databases">
        <title>Multicomponent nature underlies the extraordinary mechanical properties of spider dragline silk.</title>
        <authorList>
            <person name="Kono N."/>
            <person name="Nakamura H."/>
            <person name="Mori M."/>
            <person name="Yoshida Y."/>
            <person name="Ohtoshi R."/>
            <person name="Malay A.D."/>
            <person name="Moran D.A.P."/>
            <person name="Tomita M."/>
            <person name="Numata K."/>
            <person name="Arakawa K."/>
        </authorList>
    </citation>
    <scope>NUCLEOTIDE SEQUENCE</scope>
</reference>
<evidence type="ECO:0000313" key="2">
    <source>
        <dbReference type="Proteomes" id="UP000887013"/>
    </source>
</evidence>
<comment type="caution">
    <text evidence="1">The sequence shown here is derived from an EMBL/GenBank/DDBJ whole genome shotgun (WGS) entry which is preliminary data.</text>
</comment>
<sequence length="117" mass="13204">MNRLTLKFNSPSYRKLVMLSKGKQHVAITVTFQSSTIRRRTPPRCADLDKGGRGAMLCQPMLLRDSQQRKKISLSSESSVSEPSGHLNVFGEDIRAQMLGYFFSFFICALFPVSDKN</sequence>
<evidence type="ECO:0000313" key="1">
    <source>
        <dbReference type="EMBL" id="GFT46675.1"/>
    </source>
</evidence>
<dbReference type="EMBL" id="BMAW01064715">
    <property type="protein sequence ID" value="GFT46675.1"/>
    <property type="molecule type" value="Genomic_DNA"/>
</dbReference>
<protein>
    <submittedName>
        <fullName evidence="1">Uncharacterized protein</fullName>
    </submittedName>
</protein>